<dbReference type="Gene3D" id="3.40.630.30">
    <property type="match status" value="1"/>
</dbReference>
<protein>
    <submittedName>
        <fullName evidence="2">GNAT family N-acetyltransferase</fullName>
        <ecNumber evidence="2">2.3.-.-</ecNumber>
    </submittedName>
</protein>
<evidence type="ECO:0000259" key="1">
    <source>
        <dbReference type="PROSITE" id="PS51186"/>
    </source>
</evidence>
<keyword evidence="2" id="KW-0808">Transferase</keyword>
<accession>A0ABV9KTR4</accession>
<evidence type="ECO:0000313" key="3">
    <source>
        <dbReference type="Proteomes" id="UP001596023"/>
    </source>
</evidence>
<comment type="caution">
    <text evidence="2">The sequence shown here is derived from an EMBL/GenBank/DDBJ whole genome shotgun (WGS) entry which is preliminary data.</text>
</comment>
<dbReference type="GO" id="GO:0016746">
    <property type="term" value="F:acyltransferase activity"/>
    <property type="evidence" value="ECO:0007669"/>
    <property type="project" value="UniProtKB-KW"/>
</dbReference>
<dbReference type="Pfam" id="PF13527">
    <property type="entry name" value="Acetyltransf_9"/>
    <property type="match status" value="1"/>
</dbReference>
<dbReference type="RefSeq" id="WP_379994946.1">
    <property type="nucleotide sequence ID" value="NZ_JBHSGN010000058.1"/>
</dbReference>
<sequence length="173" mass="19082">MNNIRIREIAKEEQPEVYNLIKTAFETAKVRDGDEQDYAGKLRQGDGYIPGLDLVAEVNNKLVGQAMFTKTYVARAGNSNVESLLLSPISVLPEYRDSGIGSSLIREGFRLAREMGYKLIFLCGDPAYYHRFGFKPASAYGIRHASGFPEENVMVCTLTGSALEGVTGIVDFC</sequence>
<dbReference type="PROSITE" id="PS51186">
    <property type="entry name" value="GNAT"/>
    <property type="match status" value="1"/>
</dbReference>
<dbReference type="InterPro" id="IPR016181">
    <property type="entry name" value="Acyl_CoA_acyltransferase"/>
</dbReference>
<dbReference type="CDD" id="cd04301">
    <property type="entry name" value="NAT_SF"/>
    <property type="match status" value="1"/>
</dbReference>
<keyword evidence="3" id="KW-1185">Reference proteome</keyword>
<dbReference type="Proteomes" id="UP001596023">
    <property type="component" value="Unassembled WGS sequence"/>
</dbReference>
<gene>
    <name evidence="2" type="ORF">ACFO6W_07605</name>
</gene>
<dbReference type="InterPro" id="IPR000182">
    <property type="entry name" value="GNAT_dom"/>
</dbReference>
<reference evidence="3" key="1">
    <citation type="journal article" date="2019" name="Int. J. Syst. Evol. Microbiol.">
        <title>The Global Catalogue of Microorganisms (GCM) 10K type strain sequencing project: providing services to taxonomists for standard genome sequencing and annotation.</title>
        <authorList>
            <consortium name="The Broad Institute Genomics Platform"/>
            <consortium name="The Broad Institute Genome Sequencing Center for Infectious Disease"/>
            <person name="Wu L."/>
            <person name="Ma J."/>
        </authorList>
    </citation>
    <scope>NUCLEOTIDE SEQUENCE [LARGE SCALE GENOMIC DNA]</scope>
    <source>
        <strain evidence="3">CCUG 66188</strain>
    </source>
</reference>
<evidence type="ECO:0000313" key="2">
    <source>
        <dbReference type="EMBL" id="MFC4673554.1"/>
    </source>
</evidence>
<dbReference type="EMBL" id="JBHSGN010000058">
    <property type="protein sequence ID" value="MFC4673554.1"/>
    <property type="molecule type" value="Genomic_DNA"/>
</dbReference>
<organism evidence="2 3">
    <name type="scientific">Dysgonomonas termitidis</name>
    <dbReference type="NCBI Taxonomy" id="1516126"/>
    <lineage>
        <taxon>Bacteria</taxon>
        <taxon>Pseudomonadati</taxon>
        <taxon>Bacteroidota</taxon>
        <taxon>Bacteroidia</taxon>
        <taxon>Bacteroidales</taxon>
        <taxon>Dysgonomonadaceae</taxon>
        <taxon>Dysgonomonas</taxon>
    </lineage>
</organism>
<feature type="domain" description="N-acetyltransferase" evidence="1">
    <location>
        <begin position="4"/>
        <end position="159"/>
    </location>
</feature>
<dbReference type="SUPFAM" id="SSF55729">
    <property type="entry name" value="Acyl-CoA N-acyltransferases (Nat)"/>
    <property type="match status" value="1"/>
</dbReference>
<proteinExistence type="predicted"/>
<keyword evidence="2" id="KW-0012">Acyltransferase</keyword>
<dbReference type="EC" id="2.3.-.-" evidence="2"/>
<name>A0ABV9KTR4_9BACT</name>